<evidence type="ECO:0000259" key="3">
    <source>
        <dbReference type="SMART" id="SM00065"/>
    </source>
</evidence>
<dbReference type="SMART" id="SM00065">
    <property type="entry name" value="GAF"/>
    <property type="match status" value="1"/>
</dbReference>
<dbReference type="Gene3D" id="3.30.450.40">
    <property type="match status" value="1"/>
</dbReference>
<feature type="transmembrane region" description="Helical" evidence="2">
    <location>
        <begin position="197"/>
        <end position="216"/>
    </location>
</feature>
<keyword evidence="5" id="KW-1185">Reference proteome</keyword>
<accession>A0A364Y7T4</accession>
<dbReference type="RefSeq" id="WP_112745177.1">
    <property type="nucleotide sequence ID" value="NZ_QMFY01000001.1"/>
</dbReference>
<keyword evidence="1" id="KW-0175">Coiled coil</keyword>
<comment type="caution">
    <text evidence="4">The sequence shown here is derived from an EMBL/GenBank/DDBJ whole genome shotgun (WGS) entry which is preliminary data.</text>
</comment>
<dbReference type="InterPro" id="IPR029016">
    <property type="entry name" value="GAF-like_dom_sf"/>
</dbReference>
<keyword evidence="2" id="KW-0812">Transmembrane</keyword>
<dbReference type="Pfam" id="PF13185">
    <property type="entry name" value="GAF_2"/>
    <property type="match status" value="1"/>
</dbReference>
<dbReference type="OrthoDB" id="1109395at2"/>
<dbReference type="Proteomes" id="UP000251889">
    <property type="component" value="Unassembled WGS sequence"/>
</dbReference>
<evidence type="ECO:0000313" key="5">
    <source>
        <dbReference type="Proteomes" id="UP000251889"/>
    </source>
</evidence>
<dbReference type="AlphaFoldDB" id="A0A364Y7T4"/>
<keyword evidence="2" id="KW-0472">Membrane</keyword>
<feature type="domain" description="GAF" evidence="3">
    <location>
        <begin position="340"/>
        <end position="488"/>
    </location>
</feature>
<dbReference type="InterPro" id="IPR003018">
    <property type="entry name" value="GAF"/>
</dbReference>
<dbReference type="SUPFAM" id="SSF55781">
    <property type="entry name" value="GAF domain-like"/>
    <property type="match status" value="1"/>
</dbReference>
<evidence type="ECO:0000256" key="2">
    <source>
        <dbReference type="SAM" id="Phobius"/>
    </source>
</evidence>
<keyword evidence="2" id="KW-1133">Transmembrane helix</keyword>
<sequence length="530" mass="60537">MKIINLIKRHALISSAVLLLLLVLANTVIAFFNHFALQRKDAVTVEAREAIRQSTQIWDQVIRNVDIGMRGYALVRNDSLTTEKQVQDLLGPMSTGKNDLDSIIVRLRKITTRQKFQHPSAIDSLNDVAKDFIATAEGMVTMIKNNEMDQFRRVLRSDPGKKSWERYDKANSLVRTFEEELDREAMKSYERANQLNLVFQIILGLIAFPTLIFMIYKINNDRIARRDLFLKLEKNNKEFLFNPGGASSGKVVNENEVIDNSIKNFKAATAFISQVSNGNFAAQWEGISKDNEKLNTSNLAGELMQMRDRMKAIKAQDEIRNWITEGLAKFSDVIRQNNNNIVELSYDVLVFLTKYMNAQQGCLFVVQEDLEDGHEYLEMTACYAFNRKKHMTKRLEIGSGIIGQVFLEGTPSLLTDVPNGYTEITSGLGDSTPTSILVVPMKYNQKVEAVIELAGFDKFEKYQIEFMEKVGEITASTLGSVKNTEKMQHLVNQFKSQTEQLRAQEEELRQNMEEMEATQEAMRRQEKDSF</sequence>
<evidence type="ECO:0000313" key="4">
    <source>
        <dbReference type="EMBL" id="RAW02963.1"/>
    </source>
</evidence>
<evidence type="ECO:0000256" key="1">
    <source>
        <dbReference type="SAM" id="Coils"/>
    </source>
</evidence>
<reference evidence="4 5" key="1">
    <citation type="submission" date="2018-06" db="EMBL/GenBank/DDBJ databases">
        <title>Chryseolinea flavus sp. nov., a member of the phylum Bacteroidetes isolated from soil.</title>
        <authorList>
            <person name="Li Y."/>
            <person name="Wang J."/>
        </authorList>
    </citation>
    <scope>NUCLEOTIDE SEQUENCE [LARGE SCALE GENOMIC DNA]</scope>
    <source>
        <strain evidence="4 5">SDU1-6</strain>
    </source>
</reference>
<gene>
    <name evidence="4" type="ORF">DQQ10_02340</name>
</gene>
<proteinExistence type="predicted"/>
<feature type="coiled-coil region" evidence="1">
    <location>
        <begin position="487"/>
        <end position="528"/>
    </location>
</feature>
<protein>
    <recommendedName>
        <fullName evidence="3">GAF domain-containing protein</fullName>
    </recommendedName>
</protein>
<name>A0A364Y7T4_9BACT</name>
<dbReference type="EMBL" id="QMFY01000001">
    <property type="protein sequence ID" value="RAW02963.1"/>
    <property type="molecule type" value="Genomic_DNA"/>
</dbReference>
<organism evidence="4 5">
    <name type="scientific">Pseudochryseolinea flava</name>
    <dbReference type="NCBI Taxonomy" id="2059302"/>
    <lineage>
        <taxon>Bacteria</taxon>
        <taxon>Pseudomonadati</taxon>
        <taxon>Bacteroidota</taxon>
        <taxon>Cytophagia</taxon>
        <taxon>Cytophagales</taxon>
        <taxon>Fulvivirgaceae</taxon>
        <taxon>Pseudochryseolinea</taxon>
    </lineage>
</organism>